<protein>
    <recommendedName>
        <fullName evidence="4">Periplasmic heavy metal sensor</fullName>
    </recommendedName>
</protein>
<reference evidence="3" key="1">
    <citation type="submission" date="2017-09" db="EMBL/GenBank/DDBJ databases">
        <title>FDA dAtabase for Regulatory Grade micrObial Sequences (FDA-ARGOS): Supporting development and validation of Infectious Disease Dx tests.</title>
        <authorList>
            <person name="Minogue T."/>
            <person name="Wolcott M."/>
            <person name="Wasieloski L."/>
            <person name="Aguilar W."/>
            <person name="Moore D."/>
            <person name="Tallon L."/>
            <person name="Sadzewicz L."/>
            <person name="Ott S."/>
            <person name="Zhao X."/>
            <person name="Nagaraj S."/>
            <person name="Vavikolanu K."/>
            <person name="Aluvathingal J."/>
            <person name="Nadendla S."/>
            <person name="Sichtig H."/>
        </authorList>
    </citation>
    <scope>NUCLEOTIDE SEQUENCE [LARGE SCALE GENOMIC DNA]</scope>
    <source>
        <strain evidence="3">FDAARGOS_390</strain>
    </source>
</reference>
<evidence type="ECO:0000256" key="1">
    <source>
        <dbReference type="SAM" id="Phobius"/>
    </source>
</evidence>
<evidence type="ECO:0008006" key="4">
    <source>
        <dbReference type="Google" id="ProtNLM"/>
    </source>
</evidence>
<dbReference type="RefSeq" id="WP_096751867.1">
    <property type="nucleotide sequence ID" value="NZ_CADEPO010000015.1"/>
</dbReference>
<evidence type="ECO:0000313" key="2">
    <source>
        <dbReference type="EMBL" id="PEH40757.1"/>
    </source>
</evidence>
<proteinExistence type="predicted"/>
<keyword evidence="1" id="KW-0812">Transmembrane</keyword>
<organism evidence="2 3">
    <name type="scientific">Burkholderia gladioli</name>
    <name type="common">Pseudomonas marginata</name>
    <name type="synonym">Phytomonas marginata</name>
    <dbReference type="NCBI Taxonomy" id="28095"/>
    <lineage>
        <taxon>Bacteria</taxon>
        <taxon>Pseudomonadati</taxon>
        <taxon>Pseudomonadota</taxon>
        <taxon>Betaproteobacteria</taxon>
        <taxon>Burkholderiales</taxon>
        <taxon>Burkholderiaceae</taxon>
        <taxon>Burkholderia</taxon>
    </lineage>
</organism>
<dbReference type="EMBL" id="PDDY01000001">
    <property type="protein sequence ID" value="PEH40757.1"/>
    <property type="molecule type" value="Genomic_DNA"/>
</dbReference>
<gene>
    <name evidence="2" type="ORF">CRM94_00405</name>
</gene>
<comment type="caution">
    <text evidence="2">The sequence shown here is derived from an EMBL/GenBank/DDBJ whole genome shotgun (WGS) entry which is preliminary data.</text>
</comment>
<dbReference type="Proteomes" id="UP000220629">
    <property type="component" value="Unassembled WGS sequence"/>
</dbReference>
<dbReference type="AlphaFoldDB" id="A0A2A7SAR5"/>
<keyword evidence="1" id="KW-0472">Membrane</keyword>
<dbReference type="InterPro" id="IPR025961">
    <property type="entry name" value="Metal_resist"/>
</dbReference>
<sequence>MNGRTGTIVLVVSVVLNVFLLGAIAGGAYQWFSRHHVGGAPAARTALRFAAEGLPPERQQQFAEALKAARRDGRVYVREAREGRRDVLDLLAMPQLDRSAVDEALARTRDADLRLRAQVESNVVDFAETLSPDERQRFVDGLRHSGQWRSGAARAPIPPRQ</sequence>
<evidence type="ECO:0000313" key="3">
    <source>
        <dbReference type="Proteomes" id="UP000220629"/>
    </source>
</evidence>
<feature type="transmembrane region" description="Helical" evidence="1">
    <location>
        <begin position="6"/>
        <end position="29"/>
    </location>
</feature>
<keyword evidence="1" id="KW-1133">Transmembrane helix</keyword>
<name>A0A2A7SAR5_BURGA</name>
<dbReference type="Pfam" id="PF13801">
    <property type="entry name" value="Metal_resist"/>
    <property type="match status" value="1"/>
</dbReference>
<accession>A0A2A7SAR5</accession>